<dbReference type="AlphaFoldDB" id="A0A2J8A0F4"/>
<gene>
    <name evidence="2" type="ORF">TSOC_007703</name>
</gene>
<keyword evidence="3" id="KW-1185">Reference proteome</keyword>
<evidence type="ECO:0000256" key="1">
    <source>
        <dbReference type="SAM" id="MobiDB-lite"/>
    </source>
</evidence>
<dbReference type="PANTHER" id="PTHR12393">
    <property type="entry name" value="SPHINGOMYELIN PHOSPHODIESTERASE RELATED"/>
    <property type="match status" value="1"/>
</dbReference>
<dbReference type="Proteomes" id="UP000236333">
    <property type="component" value="Unassembled WGS sequence"/>
</dbReference>
<dbReference type="GO" id="GO:0030149">
    <property type="term" value="P:sphingolipid catabolic process"/>
    <property type="evidence" value="ECO:0007669"/>
    <property type="project" value="TreeGrafter"/>
</dbReference>
<dbReference type="PANTHER" id="PTHR12393:SF6">
    <property type="entry name" value="SPHINGOMYELIN PHOSPHODIESTERASE 2"/>
    <property type="match status" value="1"/>
</dbReference>
<accession>A0A2J8A0F4</accession>
<comment type="caution">
    <text evidence="2">The sequence shown here is derived from an EMBL/GenBank/DDBJ whole genome shotgun (WGS) entry which is preliminary data.</text>
</comment>
<reference evidence="2 3" key="1">
    <citation type="journal article" date="2017" name="Mol. Biol. Evol.">
        <title>The 4-celled Tetrabaena socialis nuclear genome reveals the essential components for genetic control of cell number at the origin of multicellularity in the volvocine lineage.</title>
        <authorList>
            <person name="Featherston J."/>
            <person name="Arakaki Y."/>
            <person name="Hanschen E.R."/>
            <person name="Ferris P.J."/>
            <person name="Michod R.E."/>
            <person name="Olson B.J.S.C."/>
            <person name="Nozaki H."/>
            <person name="Durand P.M."/>
        </authorList>
    </citation>
    <scope>NUCLEOTIDE SEQUENCE [LARGE SCALE GENOMIC DNA]</scope>
    <source>
        <strain evidence="2 3">NIES-571</strain>
    </source>
</reference>
<dbReference type="Gene3D" id="1.25.40.20">
    <property type="entry name" value="Ankyrin repeat-containing domain"/>
    <property type="match status" value="2"/>
</dbReference>
<protein>
    <submittedName>
        <fullName evidence="2">Ankyrin repeat domain-containing protein</fullName>
    </submittedName>
</protein>
<feature type="compositionally biased region" description="Basic and acidic residues" evidence="1">
    <location>
        <begin position="14"/>
        <end position="23"/>
    </location>
</feature>
<dbReference type="InterPro" id="IPR036770">
    <property type="entry name" value="Ankyrin_rpt-contain_sf"/>
</dbReference>
<sequence length="472" mass="50647">MRRRQAQRSALQDEGSHTAPDRSHKCWMPELVLRFAGFLTCNEVAFILRLANKATAAQFGRPQDRTVRLSLPVPHHAFVWRWGGARAMHSLTRSRRRQLACLTARSGSTANLELLLARGAKGHVLDQEVFDAAAAAGQLEVCRLLWQQGCCYGPNLLHHAAAGGHGAVYEWCLETIPGCADHHTAGDAARAGNVALMDWLLLAEPSPNVSKLLAGAASGCDWLTLVGLCTRYSWRVQLDRTRARVLAAAAGSPTADWRLKVEWLELRWYPFSAAACVEAARLPDGLARLQWLRPQGYPLSAEVVSAAASSGNVEALQFVLAAGVALDDDAAQGMVEDAAAAGHLAVLRALPQTPGVLRSLRSHAAPAATENGRLQVVTWLVGMLGGAQVLTERVSKSAVRSGSMELLAWLHAHGCPWDASAFAAAAEWGSDEQLEWLAARGCPMGAEGEAYMRAAAHGDLSMLHGADVLARL</sequence>
<name>A0A2J8A0F4_9CHLO</name>
<evidence type="ECO:0000313" key="3">
    <source>
        <dbReference type="Proteomes" id="UP000236333"/>
    </source>
</evidence>
<dbReference type="GO" id="GO:0071944">
    <property type="term" value="C:cell periphery"/>
    <property type="evidence" value="ECO:0007669"/>
    <property type="project" value="TreeGrafter"/>
</dbReference>
<dbReference type="GO" id="GO:0016020">
    <property type="term" value="C:membrane"/>
    <property type="evidence" value="ECO:0007669"/>
    <property type="project" value="TreeGrafter"/>
</dbReference>
<dbReference type="GO" id="GO:0004620">
    <property type="term" value="F:phospholipase activity"/>
    <property type="evidence" value="ECO:0007669"/>
    <property type="project" value="TreeGrafter"/>
</dbReference>
<dbReference type="SUPFAM" id="SSF48403">
    <property type="entry name" value="Ankyrin repeat"/>
    <property type="match status" value="2"/>
</dbReference>
<feature type="region of interest" description="Disordered" evidence="1">
    <location>
        <begin position="1"/>
        <end position="23"/>
    </location>
</feature>
<dbReference type="EMBL" id="PGGS01000266">
    <property type="protein sequence ID" value="PNH05986.1"/>
    <property type="molecule type" value="Genomic_DNA"/>
</dbReference>
<evidence type="ECO:0000313" key="2">
    <source>
        <dbReference type="EMBL" id="PNH05986.1"/>
    </source>
</evidence>
<organism evidence="2 3">
    <name type="scientific">Tetrabaena socialis</name>
    <dbReference type="NCBI Taxonomy" id="47790"/>
    <lineage>
        <taxon>Eukaryota</taxon>
        <taxon>Viridiplantae</taxon>
        <taxon>Chlorophyta</taxon>
        <taxon>core chlorophytes</taxon>
        <taxon>Chlorophyceae</taxon>
        <taxon>CS clade</taxon>
        <taxon>Chlamydomonadales</taxon>
        <taxon>Tetrabaenaceae</taxon>
        <taxon>Tetrabaena</taxon>
    </lineage>
</organism>
<proteinExistence type="predicted"/>
<dbReference type="GO" id="GO:0005783">
    <property type="term" value="C:endoplasmic reticulum"/>
    <property type="evidence" value="ECO:0007669"/>
    <property type="project" value="TreeGrafter"/>
</dbReference>
<dbReference type="GO" id="GO:0046513">
    <property type="term" value="P:ceramide biosynthetic process"/>
    <property type="evidence" value="ECO:0007669"/>
    <property type="project" value="TreeGrafter"/>
</dbReference>